<organism evidence="1 2">
    <name type="scientific">Chryseobacterium indologenes</name>
    <name type="common">Flavobacterium indologenes</name>
    <dbReference type="NCBI Taxonomy" id="253"/>
    <lineage>
        <taxon>Bacteria</taxon>
        <taxon>Pseudomonadati</taxon>
        <taxon>Bacteroidota</taxon>
        <taxon>Flavobacteriia</taxon>
        <taxon>Flavobacteriales</taxon>
        <taxon>Weeksellaceae</taxon>
        <taxon>Chryseobacterium group</taxon>
        <taxon>Chryseobacterium</taxon>
    </lineage>
</organism>
<dbReference type="Proteomes" id="UP000037953">
    <property type="component" value="Unassembled WGS sequence"/>
</dbReference>
<feature type="non-terminal residue" evidence="1">
    <location>
        <position position="88"/>
    </location>
</feature>
<proteinExistence type="predicted"/>
<dbReference type="Gene3D" id="2.180.10.10">
    <property type="entry name" value="RHS repeat-associated core"/>
    <property type="match status" value="1"/>
</dbReference>
<protein>
    <recommendedName>
        <fullName evidence="3">RHS repeat-associated core domain-containing protein</fullName>
    </recommendedName>
</protein>
<evidence type="ECO:0000313" key="2">
    <source>
        <dbReference type="Proteomes" id="UP000037953"/>
    </source>
</evidence>
<sequence>MPELGRWNGIDQLSESYSSYSPYAYVMNNPVMMYDPDGRVSQEWLNGIYNMSRPGKTTYSQFSSNGMSVWANYESLPFGEASRLYSWI</sequence>
<reference evidence="1 2" key="1">
    <citation type="journal article" date="2015" name="Genom Data">
        <title>Draft genome sequence of a multidrug-resistant Chryseobacterium indologenes isolate from Malaysia.</title>
        <authorList>
            <person name="Yu C.Y."/>
            <person name="Ang G.Y."/>
            <person name="Cheng H.J."/>
            <person name="Cheong Y.M."/>
            <person name="Yin W.F."/>
            <person name="Chan K.G."/>
        </authorList>
    </citation>
    <scope>NUCLEOTIDE SEQUENCE [LARGE SCALE GENOMIC DNA]</scope>
    <source>
        <strain evidence="1 2">CI_885</strain>
    </source>
</reference>
<dbReference type="EMBL" id="LJOD01000041">
    <property type="protein sequence ID" value="KPE48967.1"/>
    <property type="molecule type" value="Genomic_DNA"/>
</dbReference>
<name>A0A0N0ZU82_CHRID</name>
<dbReference type="AlphaFoldDB" id="A0A0N0ZU82"/>
<dbReference type="RefSeq" id="WP_131724457.1">
    <property type="nucleotide sequence ID" value="NZ_LJOD01000041.1"/>
</dbReference>
<dbReference type="OrthoDB" id="1275222at2"/>
<evidence type="ECO:0000313" key="1">
    <source>
        <dbReference type="EMBL" id="KPE48967.1"/>
    </source>
</evidence>
<reference evidence="2" key="2">
    <citation type="submission" date="2015-09" db="EMBL/GenBank/DDBJ databases">
        <title>Draft genome sequence of a multidrug-resistant Chryseobacterium indologenes isolate from Malaysia.</title>
        <authorList>
            <person name="Yu C.Y."/>
            <person name="Ang G.Y."/>
            <person name="Chan K.-G."/>
        </authorList>
    </citation>
    <scope>NUCLEOTIDE SEQUENCE [LARGE SCALE GENOMIC DNA]</scope>
    <source>
        <strain evidence="2">CI_885</strain>
    </source>
</reference>
<comment type="caution">
    <text evidence="1">The sequence shown here is derived from an EMBL/GenBank/DDBJ whole genome shotgun (WGS) entry which is preliminary data.</text>
</comment>
<gene>
    <name evidence="1" type="ORF">AOB46_22565</name>
</gene>
<accession>A0A0N0ZU82</accession>
<evidence type="ECO:0008006" key="3">
    <source>
        <dbReference type="Google" id="ProtNLM"/>
    </source>
</evidence>